<sequence>MHGRARILAVGLVTFLVTLFGAALAEDDTYKADFIVKLFDYVQWPAGFGPDSNGSATIGVVGESPMVAALTTAAKNAGSRKIAVKVVSPTDPLTDCAILYLPTTDKTELAKVLKKLGTAPIVTVSDCSGFAGFGVMVNFYKEDETGKTRFEINNLAAGDAKLKISSQLLKLARII</sequence>
<dbReference type="AlphaFoldDB" id="A0A855X6N6"/>
<keyword evidence="1" id="KW-0732">Signal</keyword>
<comment type="caution">
    <text evidence="2">The sequence shown here is derived from an EMBL/GenBank/DDBJ whole genome shotgun (WGS) entry which is preliminary data.</text>
</comment>
<accession>A0A855X6N6</accession>
<evidence type="ECO:0008006" key="4">
    <source>
        <dbReference type="Google" id="ProtNLM"/>
    </source>
</evidence>
<feature type="chain" id="PRO_5033062418" description="YfiR family protein" evidence="1">
    <location>
        <begin position="26"/>
        <end position="175"/>
    </location>
</feature>
<name>A0A855X6N6_9BACT</name>
<feature type="signal peptide" evidence="1">
    <location>
        <begin position="1"/>
        <end position="25"/>
    </location>
</feature>
<evidence type="ECO:0000313" key="2">
    <source>
        <dbReference type="EMBL" id="PWB72985.1"/>
    </source>
</evidence>
<dbReference type="EMBL" id="PQAP01000068">
    <property type="protein sequence ID" value="PWB72985.1"/>
    <property type="molecule type" value="Genomic_DNA"/>
</dbReference>
<reference evidence="2 3" key="1">
    <citation type="journal article" date="2018" name="ISME J.">
        <title>A methanotrophic archaeon couples anaerobic oxidation of methane to Fe(III) reduction.</title>
        <authorList>
            <person name="Cai C."/>
            <person name="Leu A.O."/>
            <person name="Xie G.J."/>
            <person name="Guo J."/>
            <person name="Feng Y."/>
            <person name="Zhao J.X."/>
            <person name="Tyson G.W."/>
            <person name="Yuan Z."/>
            <person name="Hu S."/>
        </authorList>
    </citation>
    <scope>NUCLEOTIDE SEQUENCE [LARGE SCALE GENOMIC DNA]</scope>
    <source>
        <strain evidence="2">FeB_12</strain>
    </source>
</reference>
<protein>
    <recommendedName>
        <fullName evidence="4">YfiR family protein</fullName>
    </recommendedName>
</protein>
<evidence type="ECO:0000313" key="3">
    <source>
        <dbReference type="Proteomes" id="UP000250918"/>
    </source>
</evidence>
<evidence type="ECO:0000256" key="1">
    <source>
        <dbReference type="SAM" id="SignalP"/>
    </source>
</evidence>
<proteinExistence type="predicted"/>
<dbReference type="InterPro" id="IPR025293">
    <property type="entry name" value="YfiR/HmsC-like"/>
</dbReference>
<gene>
    <name evidence="2" type="ORF">C3F09_05830</name>
</gene>
<dbReference type="Pfam" id="PF13689">
    <property type="entry name" value="DUF4154"/>
    <property type="match status" value="1"/>
</dbReference>
<dbReference type="Proteomes" id="UP000250918">
    <property type="component" value="Unassembled WGS sequence"/>
</dbReference>
<organism evidence="2 3">
    <name type="scientific">candidate division GN15 bacterium</name>
    <dbReference type="NCBI Taxonomy" id="2072418"/>
    <lineage>
        <taxon>Bacteria</taxon>
        <taxon>candidate division GN15</taxon>
    </lineage>
</organism>